<evidence type="ECO:0000313" key="3">
    <source>
        <dbReference type="EMBL" id="MBM7123110.1"/>
    </source>
</evidence>
<keyword evidence="1" id="KW-0328">Glycosyltransferase</keyword>
<keyword evidence="2" id="KW-0808">Transferase</keyword>
<proteinExistence type="predicted"/>
<dbReference type="Gene3D" id="3.40.50.2000">
    <property type="entry name" value="Glycogen Phosphorylase B"/>
    <property type="match status" value="2"/>
</dbReference>
<gene>
    <name evidence="3" type="ORF">ISP20_18225</name>
</gene>
<evidence type="ECO:0000256" key="1">
    <source>
        <dbReference type="ARBA" id="ARBA00022676"/>
    </source>
</evidence>
<accession>A0ABS2JWB6</accession>
<organism evidence="3 4">
    <name type="scientific">Dyella kyungheensis</name>
    <dbReference type="NCBI Taxonomy" id="1242174"/>
    <lineage>
        <taxon>Bacteria</taxon>
        <taxon>Pseudomonadati</taxon>
        <taxon>Pseudomonadota</taxon>
        <taxon>Gammaproteobacteria</taxon>
        <taxon>Lysobacterales</taxon>
        <taxon>Rhodanobacteraceae</taxon>
        <taxon>Dyella</taxon>
    </lineage>
</organism>
<dbReference type="Proteomes" id="UP001430065">
    <property type="component" value="Unassembled WGS sequence"/>
</dbReference>
<sequence>MGQRAPLHPVVIRFGRLGDTILLQPLLHKLHHRYGGACRLVSLGDCSRVLYEGHEDVAEVRQVDSQYGTLWLNPQRLRTAFALRELRAAPFYICEPDVRTRTKIRPMLALAGIAPEHCVFIEDTPFHQGEHWIDWLMRFADETPSAFRDALSSSHALPCAPRLEPTAVELGEAQLWLARRNLHGHPLVLLQPANKRTMRWNGIRKREDDDKSWPVERWAALCRAIVAAMPQARVLLCGSASEAAYLATIGDAAAHAQVIVPHDGLPLGHLRALLHIAHSMVSVDTGPAHLAAAVGCPLVVLFGNRWPSMWTPRSASGSAVHAIGGLPDVPSVDRIGLDEVVNAWRQLPPRPEAMARRLVEQALQSAGWAGCLNICRTLGMAEPLRAASS</sequence>
<name>A0ABS2JWB6_9GAMM</name>
<dbReference type="SUPFAM" id="SSF53756">
    <property type="entry name" value="UDP-Glycosyltransferase/glycogen phosphorylase"/>
    <property type="match status" value="1"/>
</dbReference>
<dbReference type="PANTHER" id="PTHR30160:SF1">
    <property type="entry name" value="LIPOPOLYSACCHARIDE 1,2-N-ACETYLGLUCOSAMINETRANSFERASE-RELATED"/>
    <property type="match status" value="1"/>
</dbReference>
<dbReference type="PANTHER" id="PTHR30160">
    <property type="entry name" value="TETRAACYLDISACCHARIDE 4'-KINASE-RELATED"/>
    <property type="match status" value="1"/>
</dbReference>
<dbReference type="InterPro" id="IPR051199">
    <property type="entry name" value="LPS_LOS_Heptosyltrfase"/>
</dbReference>
<dbReference type="InterPro" id="IPR002201">
    <property type="entry name" value="Glyco_trans_9"/>
</dbReference>
<keyword evidence="4" id="KW-1185">Reference proteome</keyword>
<dbReference type="EMBL" id="JADIKC010000009">
    <property type="protein sequence ID" value="MBM7123110.1"/>
    <property type="molecule type" value="Genomic_DNA"/>
</dbReference>
<evidence type="ECO:0000256" key="2">
    <source>
        <dbReference type="ARBA" id="ARBA00022679"/>
    </source>
</evidence>
<comment type="caution">
    <text evidence="3">The sequence shown here is derived from an EMBL/GenBank/DDBJ whole genome shotgun (WGS) entry which is preliminary data.</text>
</comment>
<dbReference type="Pfam" id="PF01075">
    <property type="entry name" value="Glyco_transf_9"/>
    <property type="match status" value="1"/>
</dbReference>
<evidence type="ECO:0000313" key="4">
    <source>
        <dbReference type="Proteomes" id="UP001430065"/>
    </source>
</evidence>
<reference evidence="3 4" key="1">
    <citation type="submission" date="2020-10" db="EMBL/GenBank/DDBJ databases">
        <title>Phylogeny of dyella-like bacteria.</title>
        <authorList>
            <person name="Fu J."/>
        </authorList>
    </citation>
    <scope>NUCLEOTIDE SEQUENCE [LARGE SCALE GENOMIC DNA]</scope>
    <source>
        <strain evidence="3 4">THG-B117</strain>
    </source>
</reference>
<dbReference type="CDD" id="cd03789">
    <property type="entry name" value="GT9_LPS_heptosyltransferase"/>
    <property type="match status" value="1"/>
</dbReference>
<protein>
    <submittedName>
        <fullName evidence="3">Glycosyltransferase family 9 protein</fullName>
    </submittedName>
</protein>